<dbReference type="InterPro" id="IPR005330">
    <property type="entry name" value="MHYT_dom"/>
</dbReference>
<evidence type="ECO:0000256" key="8">
    <source>
        <dbReference type="ARBA" id="ARBA00022729"/>
    </source>
</evidence>
<evidence type="ECO:0000256" key="11">
    <source>
        <dbReference type="ARBA" id="ARBA00022840"/>
    </source>
</evidence>
<dbReference type="InterPro" id="IPR013655">
    <property type="entry name" value="PAS_fold_3"/>
</dbReference>
<proteinExistence type="predicted"/>
<dbReference type="InterPro" id="IPR011006">
    <property type="entry name" value="CheY-like_superfamily"/>
</dbReference>
<feature type="region of interest" description="Disordered" evidence="21">
    <location>
        <begin position="1059"/>
        <end position="1084"/>
    </location>
</feature>
<evidence type="ECO:0000313" key="29">
    <source>
        <dbReference type="Proteomes" id="UP000175989"/>
    </source>
</evidence>
<dbReference type="Pfam" id="PF00072">
    <property type="entry name" value="Response_reg"/>
    <property type="match status" value="1"/>
</dbReference>
<dbReference type="FunFam" id="1.10.287.130:FF:000004">
    <property type="entry name" value="Ethylene receptor 1"/>
    <property type="match status" value="1"/>
</dbReference>
<evidence type="ECO:0000256" key="20">
    <source>
        <dbReference type="PROSITE-ProRule" id="PRU00244"/>
    </source>
</evidence>
<dbReference type="EC" id="2.7.13.3" evidence="3"/>
<dbReference type="Pfam" id="PF03707">
    <property type="entry name" value="MHYT"/>
    <property type="match status" value="3"/>
</dbReference>
<dbReference type="Pfam" id="PF00989">
    <property type="entry name" value="PAS"/>
    <property type="match status" value="1"/>
</dbReference>
<feature type="domain" description="Response regulatory" evidence="23">
    <location>
        <begin position="791"/>
        <end position="916"/>
    </location>
</feature>
<keyword evidence="4" id="KW-1003">Cell membrane</keyword>
<feature type="transmembrane region" description="Helical" evidence="20">
    <location>
        <begin position="192"/>
        <end position="213"/>
    </location>
</feature>
<comment type="subcellular location">
    <subcellularLocation>
        <location evidence="2">Cell membrane</location>
        <topology evidence="2">Multi-pass membrane protein</topology>
    </subcellularLocation>
</comment>
<keyword evidence="9" id="KW-0547">Nucleotide-binding</keyword>
<dbReference type="Gene3D" id="1.20.120.160">
    <property type="entry name" value="HPT domain"/>
    <property type="match status" value="1"/>
</dbReference>
<dbReference type="InterPro" id="IPR003661">
    <property type="entry name" value="HisK_dim/P_dom"/>
</dbReference>
<dbReference type="GO" id="GO:0005886">
    <property type="term" value="C:plasma membrane"/>
    <property type="evidence" value="ECO:0007669"/>
    <property type="project" value="UniProtKB-SubCell"/>
</dbReference>
<keyword evidence="6 28" id="KW-0808">Transferase</keyword>
<feature type="transmembrane region" description="Helical" evidence="20">
    <location>
        <begin position="21"/>
        <end position="41"/>
    </location>
</feature>
<evidence type="ECO:0000259" key="27">
    <source>
        <dbReference type="PROSITE" id="PS50924"/>
    </source>
</evidence>
<dbReference type="InterPro" id="IPR000014">
    <property type="entry name" value="PAS"/>
</dbReference>
<dbReference type="Pfam" id="PF08447">
    <property type="entry name" value="PAS_3"/>
    <property type="match status" value="1"/>
</dbReference>
<dbReference type="GO" id="GO:0005524">
    <property type="term" value="F:ATP binding"/>
    <property type="evidence" value="ECO:0007669"/>
    <property type="project" value="UniProtKB-KW"/>
</dbReference>
<feature type="domain" description="MHYT" evidence="27">
    <location>
        <begin position="24"/>
        <end position="220"/>
    </location>
</feature>
<evidence type="ECO:0000256" key="2">
    <source>
        <dbReference type="ARBA" id="ARBA00004651"/>
    </source>
</evidence>
<evidence type="ECO:0000256" key="19">
    <source>
        <dbReference type="PROSITE-ProRule" id="PRU00169"/>
    </source>
</evidence>
<evidence type="ECO:0000256" key="12">
    <source>
        <dbReference type="ARBA" id="ARBA00022989"/>
    </source>
</evidence>
<dbReference type="SUPFAM" id="SSF55874">
    <property type="entry name" value="ATPase domain of HSP90 chaperone/DNA topoisomerase II/histidine kinase"/>
    <property type="match status" value="1"/>
</dbReference>
<dbReference type="Proteomes" id="UP000175989">
    <property type="component" value="Unassembled WGS sequence"/>
</dbReference>
<dbReference type="RefSeq" id="WP_070249009.1">
    <property type="nucleotide sequence ID" value="NZ_LROM01000090.1"/>
</dbReference>
<protein>
    <recommendedName>
        <fullName evidence="17">Virulence sensor protein BvgS</fullName>
        <ecNumber evidence="3">2.7.13.3</ecNumber>
    </recommendedName>
</protein>
<feature type="domain" description="HPt" evidence="26">
    <location>
        <begin position="948"/>
        <end position="1048"/>
    </location>
</feature>
<dbReference type="SMART" id="SM00086">
    <property type="entry name" value="PAC"/>
    <property type="match status" value="2"/>
</dbReference>
<dbReference type="InterPro" id="IPR013767">
    <property type="entry name" value="PAS_fold"/>
</dbReference>
<keyword evidence="5 19" id="KW-0597">Phosphoprotein</keyword>
<dbReference type="SMART" id="SM00448">
    <property type="entry name" value="REC"/>
    <property type="match status" value="1"/>
</dbReference>
<feature type="domain" description="PAC" evidence="25">
    <location>
        <begin position="482"/>
        <end position="535"/>
    </location>
</feature>
<dbReference type="SUPFAM" id="SSF47384">
    <property type="entry name" value="Homodimeric domain of signal transducing histidine kinase"/>
    <property type="match status" value="1"/>
</dbReference>
<comment type="function">
    <text evidence="16">Member of the two-component regulatory system BvgS/BvgA. Phosphorylates BvgA via a four-step phosphorelay in response to environmental signals.</text>
</comment>
<keyword evidence="15 20" id="KW-0472">Membrane</keyword>
<comment type="catalytic activity">
    <reaction evidence="1">
        <text>ATP + protein L-histidine = ADP + protein N-phospho-L-histidine.</text>
        <dbReference type="EC" id="2.7.13.3"/>
    </reaction>
</comment>
<evidence type="ECO:0000259" key="22">
    <source>
        <dbReference type="PROSITE" id="PS50109"/>
    </source>
</evidence>
<reference evidence="29" key="1">
    <citation type="journal article" date="2016" name="Front. Microbiol.">
        <title>Molecular Keys to the Janthinobacterium and Duganella spp. Interaction with the Plant Pathogen Fusarium graminearum.</title>
        <authorList>
            <person name="Haack F.S."/>
            <person name="Poehlein A."/>
            <person name="Kroger C."/>
            <person name="Voigt C.A."/>
            <person name="Piepenbring M."/>
            <person name="Bode H.B."/>
            <person name="Daniel R."/>
            <person name="Schafer W."/>
            <person name="Streit W.R."/>
        </authorList>
    </citation>
    <scope>NUCLEOTIDE SEQUENCE [LARGE SCALE GENOMIC DNA]</scope>
    <source>
        <strain evidence="29">T54</strain>
    </source>
</reference>
<evidence type="ECO:0000256" key="4">
    <source>
        <dbReference type="ARBA" id="ARBA00022475"/>
    </source>
</evidence>
<feature type="modified residue" description="Phosphohistidine" evidence="18">
    <location>
        <position position="990"/>
    </location>
</feature>
<accession>A0A1E7WIW9</accession>
<evidence type="ECO:0000256" key="18">
    <source>
        <dbReference type="PROSITE-ProRule" id="PRU00110"/>
    </source>
</evidence>
<dbReference type="CDD" id="cd00130">
    <property type="entry name" value="PAS"/>
    <property type="match status" value="2"/>
</dbReference>
<dbReference type="CDD" id="cd17546">
    <property type="entry name" value="REC_hyHK_CKI1_RcsC-like"/>
    <property type="match status" value="1"/>
</dbReference>
<evidence type="ECO:0000256" key="5">
    <source>
        <dbReference type="ARBA" id="ARBA00022553"/>
    </source>
</evidence>
<dbReference type="PROSITE" id="PS50113">
    <property type="entry name" value="PAC"/>
    <property type="match status" value="1"/>
</dbReference>
<dbReference type="PROSITE" id="PS50109">
    <property type="entry name" value="HIS_KIN"/>
    <property type="match status" value="1"/>
</dbReference>
<keyword evidence="29" id="KW-1185">Reference proteome</keyword>
<keyword evidence="8" id="KW-0732">Signal</keyword>
<gene>
    <name evidence="28" type="primary">luxQ_5</name>
    <name evidence="28" type="ORF">DUPY_27900</name>
</gene>
<dbReference type="PROSITE" id="PS50110">
    <property type="entry name" value="RESPONSE_REGULATORY"/>
    <property type="match status" value="1"/>
</dbReference>
<evidence type="ECO:0000256" key="3">
    <source>
        <dbReference type="ARBA" id="ARBA00012438"/>
    </source>
</evidence>
<feature type="transmembrane region" description="Helical" evidence="20">
    <location>
        <begin position="97"/>
        <end position="117"/>
    </location>
</feature>
<feature type="modified residue" description="4-aspartylphosphate" evidence="19">
    <location>
        <position position="840"/>
    </location>
</feature>
<dbReference type="SUPFAM" id="SSF47226">
    <property type="entry name" value="Histidine-containing phosphotransfer domain, HPT domain"/>
    <property type="match status" value="1"/>
</dbReference>
<organism evidence="28 29">
    <name type="scientific">Duganella phyllosphaerae</name>
    <dbReference type="NCBI Taxonomy" id="762836"/>
    <lineage>
        <taxon>Bacteria</taxon>
        <taxon>Pseudomonadati</taxon>
        <taxon>Pseudomonadota</taxon>
        <taxon>Betaproteobacteria</taxon>
        <taxon>Burkholderiales</taxon>
        <taxon>Oxalobacteraceae</taxon>
        <taxon>Telluria group</taxon>
        <taxon>Duganella</taxon>
    </lineage>
</organism>
<dbReference type="InterPro" id="IPR036890">
    <property type="entry name" value="HATPase_C_sf"/>
</dbReference>
<dbReference type="PROSITE" id="PS50112">
    <property type="entry name" value="PAS"/>
    <property type="match status" value="2"/>
</dbReference>
<dbReference type="InterPro" id="IPR008207">
    <property type="entry name" value="Sig_transdc_His_kin_Hpt_dom"/>
</dbReference>
<evidence type="ECO:0000259" key="24">
    <source>
        <dbReference type="PROSITE" id="PS50112"/>
    </source>
</evidence>
<evidence type="ECO:0000256" key="6">
    <source>
        <dbReference type="ARBA" id="ARBA00022679"/>
    </source>
</evidence>
<dbReference type="Pfam" id="PF02518">
    <property type="entry name" value="HATPase_c"/>
    <property type="match status" value="1"/>
</dbReference>
<feature type="domain" description="Histidine kinase" evidence="22">
    <location>
        <begin position="553"/>
        <end position="769"/>
    </location>
</feature>
<feature type="transmembrane region" description="Helical" evidence="20">
    <location>
        <begin position="62"/>
        <end position="85"/>
    </location>
</feature>
<keyword evidence="12 20" id="KW-1133">Transmembrane helix</keyword>
<keyword evidence="14" id="KW-0843">Virulence</keyword>
<evidence type="ECO:0000256" key="17">
    <source>
        <dbReference type="ARBA" id="ARBA00070152"/>
    </source>
</evidence>
<evidence type="ECO:0000256" key="10">
    <source>
        <dbReference type="ARBA" id="ARBA00022777"/>
    </source>
</evidence>
<keyword evidence="10 28" id="KW-0418">Kinase</keyword>
<dbReference type="GO" id="GO:0016787">
    <property type="term" value="F:hydrolase activity"/>
    <property type="evidence" value="ECO:0007669"/>
    <property type="project" value="UniProtKB-KW"/>
</dbReference>
<dbReference type="InterPro" id="IPR004358">
    <property type="entry name" value="Sig_transdc_His_kin-like_C"/>
</dbReference>
<dbReference type="SUPFAM" id="SSF52172">
    <property type="entry name" value="CheY-like"/>
    <property type="match status" value="1"/>
</dbReference>
<dbReference type="PANTHER" id="PTHR45339:SF1">
    <property type="entry name" value="HYBRID SIGNAL TRANSDUCTION HISTIDINE KINASE J"/>
    <property type="match status" value="1"/>
</dbReference>
<dbReference type="PATRIC" id="fig|762836.4.peg.2874"/>
<dbReference type="Pfam" id="PF00512">
    <property type="entry name" value="HisKA"/>
    <property type="match status" value="1"/>
</dbReference>
<dbReference type="InterPro" id="IPR001610">
    <property type="entry name" value="PAC"/>
</dbReference>
<keyword evidence="28" id="KW-0378">Hydrolase</keyword>
<dbReference type="InterPro" id="IPR000700">
    <property type="entry name" value="PAS-assoc_C"/>
</dbReference>
<dbReference type="NCBIfam" id="TIGR00229">
    <property type="entry name" value="sensory_box"/>
    <property type="match status" value="2"/>
</dbReference>
<dbReference type="PRINTS" id="PR00344">
    <property type="entry name" value="BCTRLSENSOR"/>
</dbReference>
<dbReference type="InterPro" id="IPR005467">
    <property type="entry name" value="His_kinase_dom"/>
</dbReference>
<dbReference type="InterPro" id="IPR036097">
    <property type="entry name" value="HisK_dim/P_sf"/>
</dbReference>
<evidence type="ECO:0000256" key="1">
    <source>
        <dbReference type="ARBA" id="ARBA00000085"/>
    </source>
</evidence>
<evidence type="ECO:0000259" key="25">
    <source>
        <dbReference type="PROSITE" id="PS50113"/>
    </source>
</evidence>
<dbReference type="InterPro" id="IPR001789">
    <property type="entry name" value="Sig_transdc_resp-reg_receiver"/>
</dbReference>
<dbReference type="InterPro" id="IPR036641">
    <property type="entry name" value="HPT_dom_sf"/>
</dbReference>
<dbReference type="SMART" id="SM00388">
    <property type="entry name" value="HisKA"/>
    <property type="match status" value="1"/>
</dbReference>
<dbReference type="Pfam" id="PF01627">
    <property type="entry name" value="Hpt"/>
    <property type="match status" value="1"/>
</dbReference>
<comment type="caution">
    <text evidence="28">The sequence shown here is derived from an EMBL/GenBank/DDBJ whole genome shotgun (WGS) entry which is preliminary data.</text>
</comment>
<evidence type="ECO:0000259" key="26">
    <source>
        <dbReference type="PROSITE" id="PS50894"/>
    </source>
</evidence>
<evidence type="ECO:0000259" key="23">
    <source>
        <dbReference type="PROSITE" id="PS50110"/>
    </source>
</evidence>
<name>A0A1E7WIW9_9BURK</name>
<keyword evidence="11" id="KW-0067">ATP-binding</keyword>
<evidence type="ECO:0000256" key="9">
    <source>
        <dbReference type="ARBA" id="ARBA00022741"/>
    </source>
</evidence>
<dbReference type="InterPro" id="IPR003594">
    <property type="entry name" value="HATPase_dom"/>
</dbReference>
<evidence type="ECO:0000256" key="15">
    <source>
        <dbReference type="ARBA" id="ARBA00023136"/>
    </source>
</evidence>
<keyword evidence="13" id="KW-0902">Two-component regulatory system</keyword>
<dbReference type="PROSITE" id="PS50894">
    <property type="entry name" value="HPT"/>
    <property type="match status" value="1"/>
</dbReference>
<dbReference type="CDD" id="cd16922">
    <property type="entry name" value="HATPase_EvgS-ArcB-TorS-like"/>
    <property type="match status" value="1"/>
</dbReference>
<sequence>MTTATLLQLFSPPSDPSLLQYGIYTPTLVVLSILVAIFSSWMGLQVVDQAKSTTTRGLRATMLATGSLALGCGVWAMHFIGMLAFDLCTVVEYDPGVTMLSVLPSLGASWVALNIIGRRELTPGALLTGGVLTGAGIGAMHYTGMAAMRTNLYLQYDPAMFALSIVVAVALATLAIWIRFGVRTLRQHVRPSFLGALAAVVMGCAIAGMHYTGMAAARFTGVPTAVDGPGQNTGFLALSITVITVAITVFVLAANGLLRYRDLYRQLSESERWMRALLTTTIDGVVTVDRDGVVHEFNASAERIFGWRRDEIVGRNIRLLMTDAQGSEHDGLLHFLGQPAEGDAAANTNADTVHEVIALRKDGGVVPIRRAIGHARVEERDLFVLFITDISERRAIMQALRANEQQFRSLIRNIPGISFRSSMGYDAPPVFVSDGMERLAGFPASDFVGPQRTRTLGSLVLPEDRDYVEAEISRSVERLSAYQVEYRIRHADGSIRSMWEHGAVTRDESNPDLVWIDGVILDITERRQMEEELRQAKETAEQAAAARASFLANMSHEIRTPMNAILGFTDVLLDTELDPAQRRHLGTVRKEGRSLLRLLNEVLDTAKLDKGAVELEPDDYSLLGLIDELASTFGGNARAKGLTIDIEYDPSLPAWLHGDELRMRQILGNLLDNAIKFTSAGKITLRAGARHGQLQIAVQDTGIGIAPERQAAIFDPFTQADASMTRRFGGTGLGTTISRQLVALMGGTISVTSVPGEGATFTVLLPLEPAHDHNGPCQSAERSDYPLPQLRFLAVDDVPQNLELLSLMLAKRGHILQTASDGAIAVQLTGDNRYDVVLMDVQMPLMDGLAATRAIRTRERERARLSGQPLARVPIVAMTASVLAAHRQATTDAGMDGFASKPVDWFALSHEIAQVLRLPPMEHGTAADAPARQRVLNHKAGLQRWAGKEAVYQHALGRFVADYNDGAATLATLLAVPTASRLADAQAWCHRVRGVAANLGLEQLAATLARIEKLCGAPPRDADVPLDAELAQQQRQLASQLEAALGAIHAMQAIATRRDAANARTRDDDEVTAAGQGTDTPLPGTAAADAFDVAAARARAQALQPSLRRGALDDAALAALVASLASAPATPRKHLATLHGALDDFDFPLAASTLEVLMDSLPEES</sequence>
<dbReference type="GO" id="GO:0006355">
    <property type="term" value="P:regulation of DNA-templated transcription"/>
    <property type="evidence" value="ECO:0007669"/>
    <property type="project" value="InterPro"/>
</dbReference>
<dbReference type="SMART" id="SM00387">
    <property type="entry name" value="HATPase_c"/>
    <property type="match status" value="1"/>
</dbReference>
<feature type="domain" description="PAS" evidence="24">
    <location>
        <begin position="270"/>
        <end position="316"/>
    </location>
</feature>
<dbReference type="Gene3D" id="3.30.450.20">
    <property type="entry name" value="PAS domain"/>
    <property type="match status" value="2"/>
</dbReference>
<dbReference type="Gene3D" id="3.30.565.10">
    <property type="entry name" value="Histidine kinase-like ATPase, C-terminal domain"/>
    <property type="match status" value="1"/>
</dbReference>
<dbReference type="FunFam" id="3.30.565.10:FF:000010">
    <property type="entry name" value="Sensor histidine kinase RcsC"/>
    <property type="match status" value="1"/>
</dbReference>
<feature type="transmembrane region" description="Helical" evidence="20">
    <location>
        <begin position="124"/>
        <end position="147"/>
    </location>
</feature>
<dbReference type="SUPFAM" id="SSF55785">
    <property type="entry name" value="PYP-like sensor domain (PAS domain)"/>
    <property type="match status" value="2"/>
</dbReference>
<dbReference type="PROSITE" id="PS50924">
    <property type="entry name" value="MHYT"/>
    <property type="match status" value="1"/>
</dbReference>
<feature type="transmembrane region" description="Helical" evidence="20">
    <location>
        <begin position="233"/>
        <end position="258"/>
    </location>
</feature>
<evidence type="ECO:0000313" key="28">
    <source>
        <dbReference type="EMBL" id="OEZ98610.1"/>
    </source>
</evidence>
<evidence type="ECO:0000256" key="16">
    <source>
        <dbReference type="ARBA" id="ARBA00058004"/>
    </source>
</evidence>
<dbReference type="GO" id="GO:0000155">
    <property type="term" value="F:phosphorelay sensor kinase activity"/>
    <property type="evidence" value="ECO:0007669"/>
    <property type="project" value="InterPro"/>
</dbReference>
<keyword evidence="7 20" id="KW-0812">Transmembrane</keyword>
<dbReference type="CDD" id="cd00082">
    <property type="entry name" value="HisKA"/>
    <property type="match status" value="1"/>
</dbReference>
<evidence type="ECO:0000256" key="7">
    <source>
        <dbReference type="ARBA" id="ARBA00022692"/>
    </source>
</evidence>
<dbReference type="SMART" id="SM00091">
    <property type="entry name" value="PAS"/>
    <property type="match status" value="2"/>
</dbReference>
<dbReference type="EMBL" id="LROM01000090">
    <property type="protein sequence ID" value="OEZ98610.1"/>
    <property type="molecule type" value="Genomic_DNA"/>
</dbReference>
<dbReference type="AlphaFoldDB" id="A0A1E7WIW9"/>
<evidence type="ECO:0000256" key="21">
    <source>
        <dbReference type="SAM" id="MobiDB-lite"/>
    </source>
</evidence>
<dbReference type="Gene3D" id="3.40.50.2300">
    <property type="match status" value="1"/>
</dbReference>
<evidence type="ECO:0000256" key="13">
    <source>
        <dbReference type="ARBA" id="ARBA00023012"/>
    </source>
</evidence>
<dbReference type="InterPro" id="IPR035965">
    <property type="entry name" value="PAS-like_dom_sf"/>
</dbReference>
<dbReference type="Gene3D" id="1.10.287.130">
    <property type="match status" value="1"/>
</dbReference>
<feature type="domain" description="PAS" evidence="24">
    <location>
        <begin position="403"/>
        <end position="479"/>
    </location>
</feature>
<feature type="transmembrane region" description="Helical" evidence="20">
    <location>
        <begin position="159"/>
        <end position="180"/>
    </location>
</feature>
<evidence type="ECO:0000256" key="14">
    <source>
        <dbReference type="ARBA" id="ARBA00023026"/>
    </source>
</evidence>
<dbReference type="PANTHER" id="PTHR45339">
    <property type="entry name" value="HYBRID SIGNAL TRANSDUCTION HISTIDINE KINASE J"/>
    <property type="match status" value="1"/>
</dbReference>